<organism evidence="1 2">
    <name type="scientific">Guyanagaster necrorhizus</name>
    <dbReference type="NCBI Taxonomy" id="856835"/>
    <lineage>
        <taxon>Eukaryota</taxon>
        <taxon>Fungi</taxon>
        <taxon>Dikarya</taxon>
        <taxon>Basidiomycota</taxon>
        <taxon>Agaricomycotina</taxon>
        <taxon>Agaricomycetes</taxon>
        <taxon>Agaricomycetidae</taxon>
        <taxon>Agaricales</taxon>
        <taxon>Marasmiineae</taxon>
        <taxon>Physalacriaceae</taxon>
        <taxon>Guyanagaster</taxon>
    </lineage>
</organism>
<protein>
    <submittedName>
        <fullName evidence="1">Uncharacterized protein</fullName>
    </submittedName>
</protein>
<gene>
    <name evidence="1" type="ORF">BT62DRAFT_574802</name>
</gene>
<dbReference type="EMBL" id="MU250568">
    <property type="protein sequence ID" value="KAG7440642.1"/>
    <property type="molecule type" value="Genomic_DNA"/>
</dbReference>
<evidence type="ECO:0000313" key="1">
    <source>
        <dbReference type="EMBL" id="KAG7440642.1"/>
    </source>
</evidence>
<dbReference type="AlphaFoldDB" id="A0A9P7VHE3"/>
<comment type="caution">
    <text evidence="1">The sequence shown here is derived from an EMBL/GenBank/DDBJ whole genome shotgun (WGS) entry which is preliminary data.</text>
</comment>
<dbReference type="Proteomes" id="UP000812287">
    <property type="component" value="Unassembled WGS sequence"/>
</dbReference>
<proteinExistence type="predicted"/>
<accession>A0A9P7VHE3</accession>
<sequence>MVEDISFEPRLIKDIEVHDLGPSTKVLRLTLKVVVGGVVRSYRTISVKPDDIPRWLVNLNLDNIDMSTEVKLILYKRHPFWLEVLGSTEKTISDFSEEENDYKTFPIYHDNSTSPTIASFRISYSDDIRLVSVKTMMKDLREVNFVANVAWGFLSKGIDVSHSS</sequence>
<dbReference type="GeneID" id="66103744"/>
<keyword evidence="2" id="KW-1185">Reference proteome</keyword>
<reference evidence="1" key="1">
    <citation type="submission" date="2020-11" db="EMBL/GenBank/DDBJ databases">
        <title>Adaptations for nitrogen fixation in a non-lichenized fungal sporocarp promotes dispersal by wood-feeding termites.</title>
        <authorList>
            <consortium name="DOE Joint Genome Institute"/>
            <person name="Koch R.A."/>
            <person name="Yoon G."/>
            <person name="Arayal U."/>
            <person name="Lail K."/>
            <person name="Amirebrahimi M."/>
            <person name="Labutti K."/>
            <person name="Lipzen A."/>
            <person name="Riley R."/>
            <person name="Barry K."/>
            <person name="Henrissat B."/>
            <person name="Grigoriev I.V."/>
            <person name="Herr J.R."/>
            <person name="Aime M.C."/>
        </authorList>
    </citation>
    <scope>NUCLEOTIDE SEQUENCE</scope>
    <source>
        <strain evidence="1">MCA 3950</strain>
    </source>
</reference>
<dbReference type="RefSeq" id="XP_043034142.1">
    <property type="nucleotide sequence ID" value="XM_043181448.1"/>
</dbReference>
<evidence type="ECO:0000313" key="2">
    <source>
        <dbReference type="Proteomes" id="UP000812287"/>
    </source>
</evidence>
<name>A0A9P7VHE3_9AGAR</name>